<comment type="caution">
    <text evidence="7">The sequence shown here is derived from an EMBL/GenBank/DDBJ whole genome shotgun (WGS) entry which is preliminary data.</text>
</comment>
<gene>
    <name evidence="7" type="ORF">J3R30DRAFT_3694285</name>
</gene>
<dbReference type="PANTHER" id="PTHR45649">
    <property type="entry name" value="AMINO-ACID PERMEASE BAT1"/>
    <property type="match status" value="1"/>
</dbReference>
<evidence type="ECO:0000256" key="4">
    <source>
        <dbReference type="ARBA" id="ARBA00022989"/>
    </source>
</evidence>
<dbReference type="EMBL" id="JAOTPV010000001">
    <property type="protein sequence ID" value="KAJ4490589.1"/>
    <property type="molecule type" value="Genomic_DNA"/>
</dbReference>
<evidence type="ECO:0000313" key="7">
    <source>
        <dbReference type="EMBL" id="KAJ4490589.1"/>
    </source>
</evidence>
<evidence type="ECO:0000256" key="5">
    <source>
        <dbReference type="ARBA" id="ARBA00023136"/>
    </source>
</evidence>
<dbReference type="OrthoDB" id="3257095at2759"/>
<keyword evidence="5 6" id="KW-0472">Membrane</keyword>
<feature type="transmembrane region" description="Helical" evidence="6">
    <location>
        <begin position="306"/>
        <end position="328"/>
    </location>
</feature>
<keyword evidence="4 6" id="KW-1133">Transmembrane helix</keyword>
<dbReference type="Gene3D" id="1.20.1740.10">
    <property type="entry name" value="Amino acid/polyamine transporter I"/>
    <property type="match status" value="1"/>
</dbReference>
<feature type="transmembrane region" description="Helical" evidence="6">
    <location>
        <begin position="372"/>
        <end position="393"/>
    </location>
</feature>
<dbReference type="InterPro" id="IPR002293">
    <property type="entry name" value="AA/rel_permease1"/>
</dbReference>
<evidence type="ECO:0000256" key="6">
    <source>
        <dbReference type="SAM" id="Phobius"/>
    </source>
</evidence>
<feature type="transmembrane region" description="Helical" evidence="6">
    <location>
        <begin position="194"/>
        <end position="215"/>
    </location>
</feature>
<dbReference type="PIRSF" id="PIRSF006060">
    <property type="entry name" value="AA_transporter"/>
    <property type="match status" value="1"/>
</dbReference>
<feature type="transmembrane region" description="Helical" evidence="6">
    <location>
        <begin position="38"/>
        <end position="57"/>
    </location>
</feature>
<sequence length="568" mass="61212">MSDEEKAPISTTDKDEAELAKMGYKQELKRELGLMQNFGVSFSIISVITGIPSLFLYGLNTGGPAVMVYGWIIVSFFTLLVGMAMAGAIISSFDQCPVFDVLLIRGLQVSVSIPLVSHPSLIPFSAHPTSGGPYFWAAMLSKPKDAPLASWITGWFNLLGQVAVTTGISFACASFISTLSTFKTGFLPTANTQIGVYAAVLFTQGLINTFGVRVLHYLNNVSVWWHAIGTFSLVVAILAKAPTHQSGHFVFQTFIDGTGGWAERASPAYVAVTGILMAQYTLTGFDASAHMTEETTNAAMSGSIGIIMAIGVSALLGMYLLLGLLFSIQDLDNTINSTTGQPVAQIFLDCVGEDGAIVLMVLFSDSDKRSSLMVYHLQIIVIGAMYFCGTFSVTSNSRMMYAFARDGGLPGSRFFAYVNTRWKSPIRTVWLACTLSFILGLPSLGSAVAFSAATTSLNNSTAIPIALRVIYHADFVRGPFHLGIFSFPIAITAVTWIAFIAIVFILPQENPVDSQTLNYAIVAVGIVITYSFGYWLISARKWFVGPVKQKAVEEMGINVTEPGLAEKN</sequence>
<dbReference type="Proteomes" id="UP001150266">
    <property type="component" value="Unassembled WGS sequence"/>
</dbReference>
<dbReference type="GO" id="GO:0016020">
    <property type="term" value="C:membrane"/>
    <property type="evidence" value="ECO:0007669"/>
    <property type="project" value="UniProtKB-SubCell"/>
</dbReference>
<evidence type="ECO:0000256" key="3">
    <source>
        <dbReference type="ARBA" id="ARBA00022692"/>
    </source>
</evidence>
<keyword evidence="3 6" id="KW-0812">Transmembrane</keyword>
<feature type="transmembrane region" description="Helical" evidence="6">
    <location>
        <begin position="517"/>
        <end position="537"/>
    </location>
</feature>
<feature type="transmembrane region" description="Helical" evidence="6">
    <location>
        <begin position="484"/>
        <end position="505"/>
    </location>
</feature>
<evidence type="ECO:0000256" key="2">
    <source>
        <dbReference type="ARBA" id="ARBA00022448"/>
    </source>
</evidence>
<dbReference type="Pfam" id="PF13520">
    <property type="entry name" value="AA_permease_2"/>
    <property type="match status" value="1"/>
</dbReference>
<keyword evidence="8" id="KW-1185">Reference proteome</keyword>
<organism evidence="7 8">
    <name type="scientific">Lentinula aciculospora</name>
    <dbReference type="NCBI Taxonomy" id="153920"/>
    <lineage>
        <taxon>Eukaryota</taxon>
        <taxon>Fungi</taxon>
        <taxon>Dikarya</taxon>
        <taxon>Basidiomycota</taxon>
        <taxon>Agaricomycotina</taxon>
        <taxon>Agaricomycetes</taxon>
        <taxon>Agaricomycetidae</taxon>
        <taxon>Agaricales</taxon>
        <taxon>Marasmiineae</taxon>
        <taxon>Omphalotaceae</taxon>
        <taxon>Lentinula</taxon>
    </lineage>
</organism>
<comment type="subcellular location">
    <subcellularLocation>
        <location evidence="1">Membrane</location>
        <topology evidence="1">Multi-pass membrane protein</topology>
    </subcellularLocation>
</comment>
<dbReference type="GO" id="GO:0022857">
    <property type="term" value="F:transmembrane transporter activity"/>
    <property type="evidence" value="ECO:0007669"/>
    <property type="project" value="InterPro"/>
</dbReference>
<proteinExistence type="predicted"/>
<feature type="transmembrane region" description="Helical" evidence="6">
    <location>
        <begin position="158"/>
        <end position="182"/>
    </location>
</feature>
<feature type="transmembrane region" description="Helical" evidence="6">
    <location>
        <begin position="69"/>
        <end position="90"/>
    </location>
</feature>
<name>A0A9W9AVC2_9AGAR</name>
<dbReference type="PANTHER" id="PTHR45649:SF26">
    <property type="entry name" value="OS04G0435100 PROTEIN"/>
    <property type="match status" value="1"/>
</dbReference>
<accession>A0A9W9AVC2</accession>
<protein>
    <submittedName>
        <fullName evidence="7">APC amino acid permease</fullName>
    </submittedName>
</protein>
<keyword evidence="2" id="KW-0813">Transport</keyword>
<evidence type="ECO:0000256" key="1">
    <source>
        <dbReference type="ARBA" id="ARBA00004141"/>
    </source>
</evidence>
<reference evidence="7" key="1">
    <citation type="submission" date="2022-08" db="EMBL/GenBank/DDBJ databases">
        <title>A Global Phylogenomic Analysis of the Shiitake Genus Lentinula.</title>
        <authorList>
            <consortium name="DOE Joint Genome Institute"/>
            <person name="Sierra-Patev S."/>
            <person name="Min B."/>
            <person name="Naranjo-Ortiz M."/>
            <person name="Looney B."/>
            <person name="Konkel Z."/>
            <person name="Slot J.C."/>
            <person name="Sakamoto Y."/>
            <person name="Steenwyk J.L."/>
            <person name="Rokas A."/>
            <person name="Carro J."/>
            <person name="Camarero S."/>
            <person name="Ferreira P."/>
            <person name="Molpeceres G."/>
            <person name="Ruiz-Duenas F.J."/>
            <person name="Serrano A."/>
            <person name="Henrissat B."/>
            <person name="Drula E."/>
            <person name="Hughes K.W."/>
            <person name="Mata J.L."/>
            <person name="Ishikawa N.K."/>
            <person name="Vargas-Isla R."/>
            <person name="Ushijima S."/>
            <person name="Smith C.A."/>
            <person name="Ahrendt S."/>
            <person name="Andreopoulos W."/>
            <person name="He G."/>
            <person name="Labutti K."/>
            <person name="Lipzen A."/>
            <person name="Ng V."/>
            <person name="Riley R."/>
            <person name="Sandor L."/>
            <person name="Barry K."/>
            <person name="Martinez A.T."/>
            <person name="Xiao Y."/>
            <person name="Gibbons J.G."/>
            <person name="Terashima K."/>
            <person name="Grigoriev I.V."/>
            <person name="Hibbett D.S."/>
        </authorList>
    </citation>
    <scope>NUCLEOTIDE SEQUENCE</scope>
    <source>
        <strain evidence="7">JLM2183</strain>
    </source>
</reference>
<feature type="transmembrane region" description="Helical" evidence="6">
    <location>
        <begin position="429"/>
        <end position="450"/>
    </location>
</feature>
<feature type="transmembrane region" description="Helical" evidence="6">
    <location>
        <begin position="221"/>
        <end position="239"/>
    </location>
</feature>
<dbReference type="AlphaFoldDB" id="A0A9W9AVC2"/>
<evidence type="ECO:0000313" key="8">
    <source>
        <dbReference type="Proteomes" id="UP001150266"/>
    </source>
</evidence>